<evidence type="ECO:0000256" key="4">
    <source>
        <dbReference type="ARBA" id="ARBA00022525"/>
    </source>
</evidence>
<feature type="chain" id="PRO_5040509644" evidence="10">
    <location>
        <begin position="20"/>
        <end position="625"/>
    </location>
</feature>
<dbReference type="Proteomes" id="UP000749293">
    <property type="component" value="Unassembled WGS sequence"/>
</dbReference>
<keyword evidence="13" id="KW-1185">Reference proteome</keyword>
<proteinExistence type="inferred from homology"/>
<dbReference type="InterPro" id="IPR008427">
    <property type="entry name" value="Extracellular_membr_CFEM_dom"/>
</dbReference>
<keyword evidence="5" id="KW-0325">Glycoprotein</keyword>
<feature type="region of interest" description="Disordered" evidence="9">
    <location>
        <begin position="376"/>
        <end position="405"/>
    </location>
</feature>
<gene>
    <name evidence="12" type="ORF">GMORB2_5199</name>
</gene>
<dbReference type="GeneID" id="55971427"/>
<name>A0A9P5D218_9HYPO</name>
<accession>A0A9P5D218</accession>
<keyword evidence="5" id="KW-0472">Membrane</keyword>
<reference evidence="12" key="1">
    <citation type="submission" date="2020-03" db="EMBL/GenBank/DDBJ databases">
        <title>Site-based positive gene gene selection in Geosmithia morbida across the United States reveals a broad range of putative effectors and factors for local host and environmental adapation.</title>
        <authorList>
            <person name="Onufrak A."/>
            <person name="Murdoch R.W."/>
            <person name="Gazis R."/>
            <person name="Huff M."/>
            <person name="Staton M."/>
            <person name="Klingeman W."/>
            <person name="Hadziabdic D."/>
        </authorList>
    </citation>
    <scope>NUCLEOTIDE SEQUENCE</scope>
    <source>
        <strain evidence="12">1262</strain>
    </source>
</reference>
<comment type="similarity">
    <text evidence="3">Belongs to the RBT5 family.</text>
</comment>
<evidence type="ECO:0000313" key="13">
    <source>
        <dbReference type="Proteomes" id="UP000749293"/>
    </source>
</evidence>
<evidence type="ECO:0000313" key="12">
    <source>
        <dbReference type="EMBL" id="KAF4124533.1"/>
    </source>
</evidence>
<feature type="compositionally biased region" description="Low complexity" evidence="9">
    <location>
        <begin position="208"/>
        <end position="222"/>
    </location>
</feature>
<organism evidence="12 13">
    <name type="scientific">Geosmithia morbida</name>
    <dbReference type="NCBI Taxonomy" id="1094350"/>
    <lineage>
        <taxon>Eukaryota</taxon>
        <taxon>Fungi</taxon>
        <taxon>Dikarya</taxon>
        <taxon>Ascomycota</taxon>
        <taxon>Pezizomycotina</taxon>
        <taxon>Sordariomycetes</taxon>
        <taxon>Hypocreomycetidae</taxon>
        <taxon>Hypocreales</taxon>
        <taxon>Bionectriaceae</taxon>
        <taxon>Geosmithia</taxon>
    </lineage>
</organism>
<evidence type="ECO:0000256" key="5">
    <source>
        <dbReference type="ARBA" id="ARBA00022622"/>
    </source>
</evidence>
<dbReference type="AlphaFoldDB" id="A0A9P5D218"/>
<evidence type="ECO:0000256" key="3">
    <source>
        <dbReference type="ARBA" id="ARBA00010031"/>
    </source>
</evidence>
<feature type="compositionally biased region" description="Low complexity" evidence="9">
    <location>
        <begin position="390"/>
        <end position="399"/>
    </location>
</feature>
<keyword evidence="8" id="KW-0449">Lipoprotein</keyword>
<dbReference type="Pfam" id="PF05730">
    <property type="entry name" value="CFEM"/>
    <property type="match status" value="1"/>
</dbReference>
<keyword evidence="6 10" id="KW-0732">Signal</keyword>
<dbReference type="RefSeq" id="XP_035323185.1">
    <property type="nucleotide sequence ID" value="XM_035467173.1"/>
</dbReference>
<keyword evidence="7" id="KW-1015">Disulfide bond</keyword>
<dbReference type="GO" id="GO:0005576">
    <property type="term" value="C:extracellular region"/>
    <property type="evidence" value="ECO:0007669"/>
    <property type="project" value="UniProtKB-SubCell"/>
</dbReference>
<evidence type="ECO:0000256" key="6">
    <source>
        <dbReference type="ARBA" id="ARBA00022729"/>
    </source>
</evidence>
<feature type="region of interest" description="Disordered" evidence="9">
    <location>
        <begin position="208"/>
        <end position="350"/>
    </location>
</feature>
<feature type="signal peptide" evidence="10">
    <location>
        <begin position="1"/>
        <end position="19"/>
    </location>
</feature>
<feature type="domain" description="CFEM" evidence="11">
    <location>
        <begin position="407"/>
        <end position="469"/>
    </location>
</feature>
<evidence type="ECO:0000256" key="7">
    <source>
        <dbReference type="ARBA" id="ARBA00023157"/>
    </source>
</evidence>
<feature type="compositionally biased region" description="Low complexity" evidence="9">
    <location>
        <begin position="268"/>
        <end position="298"/>
    </location>
</feature>
<keyword evidence="4" id="KW-0964">Secreted</keyword>
<feature type="compositionally biased region" description="Low complexity" evidence="9">
    <location>
        <begin position="316"/>
        <end position="336"/>
    </location>
</feature>
<dbReference type="EMBL" id="JAANYQ010000004">
    <property type="protein sequence ID" value="KAF4124533.1"/>
    <property type="molecule type" value="Genomic_DNA"/>
</dbReference>
<evidence type="ECO:0000256" key="1">
    <source>
        <dbReference type="ARBA" id="ARBA00004589"/>
    </source>
</evidence>
<dbReference type="OrthoDB" id="5431405at2759"/>
<feature type="compositionally biased region" description="Pro residues" evidence="9">
    <location>
        <begin position="306"/>
        <end position="315"/>
    </location>
</feature>
<dbReference type="PRINTS" id="PR01217">
    <property type="entry name" value="PRICHEXTENSN"/>
</dbReference>
<evidence type="ECO:0000256" key="10">
    <source>
        <dbReference type="SAM" id="SignalP"/>
    </source>
</evidence>
<comment type="caution">
    <text evidence="12">The sequence shown here is derived from an EMBL/GenBank/DDBJ whole genome shotgun (WGS) entry which is preliminary data.</text>
</comment>
<evidence type="ECO:0000256" key="9">
    <source>
        <dbReference type="SAM" id="MobiDB-lite"/>
    </source>
</evidence>
<dbReference type="GO" id="GO:0098552">
    <property type="term" value="C:side of membrane"/>
    <property type="evidence" value="ECO:0007669"/>
    <property type="project" value="UniProtKB-KW"/>
</dbReference>
<evidence type="ECO:0000259" key="11">
    <source>
        <dbReference type="Pfam" id="PF05730"/>
    </source>
</evidence>
<protein>
    <submittedName>
        <fullName evidence="12">CFEM domain</fullName>
    </submittedName>
</protein>
<sequence length="625" mass="63192">MKNSFALLAVATAVAPAAATYGSFGSSFYNAESFSIPSNSDNKCDSKWKSGFDWSDLSTGSFSSYGGFDFSGWSCGSASSGLSGKFSRTSSKFISGECGSDISTAPSFGCSSDSEVDKFTVKEFQVNVEFDCRLEFHYSMPDGSTCKQSSDCFKDSTNTISNSQCGGAKKVHVVYPSQPDKPKDKCNVEIPKIDFDCDDNTPSTTASVFVPTPTTFPGVPATSPDVPATSPEVPATSPDVPATSPEVPATSPDVPATSPEVPATSPEVPATTPGVPATTAPGTSAPGTTPGGSRPSVSLPNNSPGVPTPGVPTPGVPGTTTGETQPATTPQTTTITSCAPDVTNCPASSGTPVVVTETIPVSTTVCPVTEVITPSATATAGSGSPGSGSGTPSSGSPSSPDEELPCPSVVPKCLNTWLQVVKDCKDNSDAACYCPNSDFVEKTYTCLYAHGESDDVISEAVQFFQGVCAPYVEENPAIVTGIETVTSVLTVTGTPVISSVPYTTVVLETTVTEPAVTEGSTIVGSTTTRVISTEVTVPQVSIPNPTQAQGTAIPVIGSSTAPNGVVVPVTSAAYFTPNGPAATSIGTIGLPAATNSNLPVPTAGAAQVRAGMGLGAVVMIAMAAL</sequence>
<keyword evidence="5" id="KW-0336">GPI-anchor</keyword>
<evidence type="ECO:0000256" key="2">
    <source>
        <dbReference type="ARBA" id="ARBA00004613"/>
    </source>
</evidence>
<comment type="subcellular location">
    <subcellularLocation>
        <location evidence="1">Membrane</location>
        <topology evidence="1">Lipid-anchor</topology>
        <topology evidence="1">GPI-anchor</topology>
    </subcellularLocation>
    <subcellularLocation>
        <location evidence="2">Secreted</location>
    </subcellularLocation>
</comment>
<evidence type="ECO:0000256" key="8">
    <source>
        <dbReference type="ARBA" id="ARBA00023288"/>
    </source>
</evidence>